<reference evidence="3 4" key="1">
    <citation type="submission" date="2017-09" db="EMBL/GenBank/DDBJ databases">
        <authorList>
            <person name="Ehlers B."/>
            <person name="Leendertz F.H."/>
        </authorList>
    </citation>
    <scope>NUCLEOTIDE SEQUENCE [LARGE SCALE GENOMIC DNA]</scope>
    <source>
        <strain evidence="3 4">DSM 27208</strain>
    </source>
</reference>
<keyword evidence="4" id="KW-1185">Reference proteome</keyword>
<gene>
    <name evidence="3" type="ORF">SAMN06269185_0864</name>
</gene>
<dbReference type="Pfam" id="PF23336">
    <property type="entry name" value="HTH_TbsP_C"/>
    <property type="match status" value="1"/>
</dbReference>
<evidence type="ECO:0000313" key="3">
    <source>
        <dbReference type="EMBL" id="SNZ05456.1"/>
    </source>
</evidence>
<dbReference type="Proteomes" id="UP000219453">
    <property type="component" value="Unassembled WGS sequence"/>
</dbReference>
<feature type="domain" description="Transcriptional regulator TbsP-like C-terminal" evidence="2">
    <location>
        <begin position="156"/>
        <end position="277"/>
    </location>
</feature>
<dbReference type="InterPro" id="IPR056163">
    <property type="entry name" value="TbsP_C"/>
</dbReference>
<evidence type="ECO:0000313" key="4">
    <source>
        <dbReference type="Proteomes" id="UP000219453"/>
    </source>
</evidence>
<dbReference type="AlphaFoldDB" id="A0A285NBX3"/>
<proteinExistence type="predicted"/>
<organism evidence="3 4">
    <name type="scientific">Natronoarchaeum philippinense</name>
    <dbReference type="NCBI Taxonomy" id="558529"/>
    <lineage>
        <taxon>Archaea</taxon>
        <taxon>Methanobacteriati</taxon>
        <taxon>Methanobacteriota</taxon>
        <taxon>Stenosarchaea group</taxon>
        <taxon>Halobacteria</taxon>
        <taxon>Halobacteriales</taxon>
        <taxon>Natronoarchaeaceae</taxon>
    </lineage>
</organism>
<accession>A0A285NBX3</accession>
<sequence length="281" mass="30629">MTAPQVYTDMNSNLLDRQLDDILREMLAEADDELLLVNPSSEAIKSFVDVASTFDGDRPLVHLLADERTLKDVMDDFIIASNTADLVDADVLALRTTEDPPGNSLLLTDDAVVALVDAGSQIGGLVADDEDFVASARETYQNRWDGADEYNLRTPPITRVRETLSEEISPEAEDDFTNILDSLETARGDGDGLDEVTISLLVAAKNEALLYDISKWGEDVGIASKATFSRTKTKLEDMGLIDTEKVPIDVGRPRLRLKLGDDRLTGADNGQLATTAQSILN</sequence>
<dbReference type="InterPro" id="IPR043859">
    <property type="entry name" value="TbsP-like_N"/>
</dbReference>
<name>A0A285NBX3_NATPI</name>
<evidence type="ECO:0000259" key="1">
    <source>
        <dbReference type="Pfam" id="PF19138"/>
    </source>
</evidence>
<evidence type="ECO:0008006" key="5">
    <source>
        <dbReference type="Google" id="ProtNLM"/>
    </source>
</evidence>
<feature type="domain" description="Transcriptional regulator TbsP N-terminal" evidence="1">
    <location>
        <begin position="12"/>
        <end position="155"/>
    </location>
</feature>
<dbReference type="EMBL" id="OBEJ01000001">
    <property type="protein sequence ID" value="SNZ05456.1"/>
    <property type="molecule type" value="Genomic_DNA"/>
</dbReference>
<protein>
    <recommendedName>
        <fullName evidence="5">Transcriptional regulator</fullName>
    </recommendedName>
</protein>
<dbReference type="NCBIfam" id="NF047393">
    <property type="entry name" value="TransRegTbspHalo"/>
    <property type="match status" value="1"/>
</dbReference>
<evidence type="ECO:0000259" key="2">
    <source>
        <dbReference type="Pfam" id="PF23336"/>
    </source>
</evidence>
<dbReference type="Pfam" id="PF19138">
    <property type="entry name" value="TbsP_N"/>
    <property type="match status" value="1"/>
</dbReference>